<dbReference type="Proteomes" id="UP000838412">
    <property type="component" value="Chromosome 6"/>
</dbReference>
<protein>
    <submittedName>
        <fullName evidence="6">FRYL protein</fullName>
    </submittedName>
</protein>
<evidence type="ECO:0000259" key="2">
    <source>
        <dbReference type="Pfam" id="PF14222"/>
    </source>
</evidence>
<feature type="region of interest" description="Disordered" evidence="1">
    <location>
        <begin position="2554"/>
        <end position="2630"/>
    </location>
</feature>
<dbReference type="Pfam" id="PF14225">
    <property type="entry name" value="MOR2-PAG1_C"/>
    <property type="match status" value="1"/>
</dbReference>
<dbReference type="EMBL" id="OV696691">
    <property type="protein sequence ID" value="CAH1266956.1"/>
    <property type="molecule type" value="Genomic_DNA"/>
</dbReference>
<dbReference type="PANTHER" id="PTHR12295">
    <property type="entry name" value="FURRY-RELATED"/>
    <property type="match status" value="1"/>
</dbReference>
<dbReference type="InterPro" id="IPR045842">
    <property type="entry name" value="Fry_C"/>
</dbReference>
<feature type="compositionally biased region" description="Low complexity" evidence="1">
    <location>
        <begin position="1570"/>
        <end position="1587"/>
    </location>
</feature>
<feature type="compositionally biased region" description="Low complexity" evidence="1">
    <location>
        <begin position="1776"/>
        <end position="1794"/>
    </location>
</feature>
<feature type="region of interest" description="Disordered" evidence="1">
    <location>
        <begin position="2478"/>
        <end position="2508"/>
    </location>
</feature>
<feature type="compositionally biased region" description="Polar residues" evidence="1">
    <location>
        <begin position="50"/>
        <end position="59"/>
    </location>
</feature>
<feature type="region of interest" description="Disordered" evidence="1">
    <location>
        <begin position="1772"/>
        <end position="1805"/>
    </location>
</feature>
<reference evidence="6" key="1">
    <citation type="submission" date="2022-01" db="EMBL/GenBank/DDBJ databases">
        <authorList>
            <person name="Braso-Vives M."/>
        </authorList>
    </citation>
    <scope>NUCLEOTIDE SEQUENCE</scope>
</reference>
<feature type="compositionally biased region" description="Polar residues" evidence="1">
    <location>
        <begin position="2478"/>
        <end position="2487"/>
    </location>
</feature>
<sequence length="3141" mass="349877">MTEAGEGQGEDQGLVSWVRCSLLDTHLFHLDREEPSNEGSSTTSGISGTPVTPQATLQRVGSVREKQSLRAVTNIDPEIKPGEYVLRSLFTEFTVQAERKIEVVLAEPLERPLSKSLQRGEDPQFDQLLSSLNAVAEHCLPSLLRTLFEWYDRQNGPMGEAVEGGMEEPRPRTNTKSGKGEKEKDYLYERRDLAVDFIFCLVLIEVLKQSHIHPIPDSQVKTIENLAFKHFRHREGQQSSVNASNLHIIADLYAEVIGVLTQSEFHSVRRRFMSELKELRSKEQNMHTTQGVIALIMGMKFFRVKFMQECGKYFLEVKDKDIKHALAGLFVEILVPVAAAVKNDVMLNLPAIKCFVEMLYQHTLEMSGKKKHALALFPLVTCLLCVSQKQFFLNNWHYFLSNCLSHLKNRDPKMSRVALESLYRLLWVYMIRIKCESNTQTQSRLQNIVNSLFPKGSRNVVPRDTPLNIFVKIIQFIAQERLDFAMREIVFDLLCVGRPSKLALYPERMNIGLRAFLVIADSLEQKDGEPPMPSTVGVLPSGNTLRVKKTFLNKMLTDDTAKQIGIQQYYPAVRKSLDGILRALDLQVGRSMSMTNVQCMNKEPEDMITGERKPKIDLFRTCVAAIPRLIPEGMSKAELIDMLSRLTVHMDEELRNLAFTALQNLVLDFPAWREDVLNGFIAFVLKEVHDTHPLILDSSLRMLVQFLTHWRTADQALYDTRMYGPPDLAPHMPFDRSPHSRVLHRVEGFALVILCSCRPVTRKLGVIILKEVRTLLGTTGRSSTEDETCIDVMDRICPAVVETCLPFLAAAEKAAVLSTPTIDLQWLADRQAWIGGVHDTVGEPHPKVVVPPPWSAYVYDPWSLCLAGFLWYKNLPLHCPAAVSYAWPDSYCRLTTLFSHIDPNNPANQGGSLRGTKKMPCATDEYIGLWRNYLVFACRIAPPSCGLVARPVSPDILSASPDSLSSERADNKFVPPSPSGSHLFKLLVPLIRSESVDVQGAVVAGLGRTNAHVFRELIEEMHSLIKEALERKQENMRRRRRRDCLRVQLGRILELVADSGVFSDSCAGTLDKDSNMLVPLFVEYMDGMRMFLESEGDKDSPTLQDIRLHFSGFVHKMIRSIPVDQRRPLLTQELRYSLFFLLANWCGRFGVTFGAVDSTLSGRTEANKDLKLSSLQAMSAVLCSGPVFDSTALSQDGYLYNWLDSILDCQDDRVHQLGRETVVLLLTLNPEVPTVLNWAVDRCYTGSRLVAAGCFHALAAILCERDYPCDMVSVLNVTLFKTGDPCNEIRDMALQLLQVLDNRFFGEPDNPEDLSGSTVTLTGSHLPATFTKSQMFLSQELSRQHPEFTIPMFSEISHRLHRAHPEGRQVMMEYLLPWLQNLELVDEFFSPASTVSSQDRRGDRVLRGEGWGSVQATNMILNNLLYITAKYGDEHPRAVEQFWATMVQHWPNNLHVILEYLINMAGITTQPDLLPYVKRAVIYLCRAKPDQMVEELMNELQSVEIVNAVAERIAEPPYYRLSCSRKTSSASTGSAGTESPGELPHGELGVERDTPSRRFSSHSMHKTEEATGVSRSDSVSSHRSTASQGSISSCMSAASHEAMMRQQPAAEADRSKEQGNLYAQWKSLFDGGGGPLPLPMPENGGYYCPLSEYLRETATVPVGLSRCNLGVVLLAELVLDRVQVEWTVHLPLMLHTLFLGLDHSRTMVHEHCKKLLLNLLIVLSSHNDYLCVARTLLTNRILSQIHCLSVLPPLAKDYNFIADPHVGDSALPTPASDSGMSSSSPSSSVISGRSATPPPPADSNMVDVNTLSEVDESAKALIEFITTRSCRPLWCYEDLTSRQFTIRSAEQMCTFLRHVVRIFSESLPGSHLQERWGQIALHMALSCSSRHYAGRSFQMFRALQVSVTSNLLCDILARLVETVADPGEDMQGYVTEILLTLESLLDKIAPEACPPDYGAHDRLRASSESISSLHSTPNLHRTSMCSIPGRPNSAAYTHHRSASMSKVKLHLASPIEKTDHHSNRMLVETRTQSYNTLPRSRSTQSMKSAADKFDTRHNLLSQLFWVCVSLLESDYDHEFLLALKLMDRLLNELPLDRSDCVDEVNRVRNKLKWSNFPGMQMLLFKGFTSPLTTELTLQMVAKLTVFSTLPVVDPSEAAGFPLNVLALMPYLINHYDSPDKFCTECAENIAEVCLEKSKKLHNLAHIMSLYSNHTFGKPCKSWVSAVCKYLHDAYSDISLTLLTFLVEILEKGMLGTQQAVLQLLYSLLHQVDLGTAPIHQMNADLLRIIAKYVQSNHWQESLNILKLAVQRSSTLVSPEDIPELKDIKESSLSLTDIDVCPVKRDLPGPTLEFRFDVSQTPIIGRRGQSPQAQPDVVEITIEDGADDADEDTKATHDSGDSSSQRQSSSNTSTLSSASTAVGHGSCMIPVCWKKPHLSQRRTRERLVNVLSNCGQNVGLPKSPSVIFSSSSDLALDRQTSMYSSSDEVSPPDLLPSDNKMEEGTSGESGQHFIFKDFDFLDAELEEAENSSGRQSEGLDNFNWGVRRRSLDSVENGDGSLQGCQLSGSVPSLASADMKDESSDDESISPSEEALPATIDNLPSASAEHKPHHPTNTADTTDGTDDQLPSEPISMEVHKDQSSALSISSVCSEGDGADTSPGTSPHFSSLTSEFLPISMDEIEEVWLTHVGLILSDNNGTCAVNTFQLFARLYRGETGLSVWGGGLVWGYQWKGTCRGVRLTHVGLILSDNNGTCAINTFQLFARLYRVRRGYLSGEGGWFGGYQRKGTCRGVRLTHVGLILSDNNGTCAVNTFQLFARLYRVRQGYLSGEGGLVWGYQWKGTCRGGGLVHMGLILSDNNGTCAVNTFQLFARLYRVRGGYLSGEGGLVWVYQWKGTCRGGGLVHMGLILSDNNGTCAVNTFQLFARLYRVRGGYLSGEGGLVWVYQWKGTCRGGGLVHMGLILSDNNGTCAVNTFQLITRLYRVRQGYLSGEGGLVWGYQWKGTCRGGGLVHMGLILSDNNGTCAVNTFQLFARLYRVRQGYLSGEGGLVWGYQWKGTCRGGGLVHMGLILSDNNGMCAVNTFQLVTRLYSGRGGYLSLGHWWKITRRRFYNLTRECCNYLGDKLRGIASQFHILSLSNSS</sequence>
<evidence type="ECO:0000259" key="4">
    <source>
        <dbReference type="Pfam" id="PF14228"/>
    </source>
</evidence>
<feature type="domain" description="Cell morphogenesis central region" evidence="4">
    <location>
        <begin position="1238"/>
        <end position="1501"/>
    </location>
</feature>
<feature type="domain" description="Protein furry C-terminal" evidence="5">
    <location>
        <begin position="2657"/>
        <end position="2713"/>
    </location>
</feature>
<feature type="compositionally biased region" description="Basic and acidic residues" evidence="1">
    <location>
        <begin position="1544"/>
        <end position="1556"/>
    </location>
</feature>
<feature type="region of interest" description="Disordered" evidence="1">
    <location>
        <begin position="2644"/>
        <end position="2664"/>
    </location>
</feature>
<accession>A0A8K0EUW7</accession>
<dbReference type="Pfam" id="PF14228">
    <property type="entry name" value="MOR2-PAG1_mid"/>
    <property type="match status" value="3"/>
</dbReference>
<feature type="domain" description="Cell morphogenesis central region" evidence="4">
    <location>
        <begin position="1664"/>
        <end position="1725"/>
    </location>
</feature>
<feature type="domain" description="Cell morphogenesis protein N-terminal" evidence="2">
    <location>
        <begin position="189"/>
        <end position="710"/>
    </location>
</feature>
<gene>
    <name evidence="6" type="primary">FRYL</name>
    <name evidence="6" type="ORF">BLAG_LOCUS20459</name>
</gene>
<feature type="region of interest" description="Disordered" evidence="1">
    <location>
        <begin position="32"/>
        <end position="62"/>
    </location>
</feature>
<dbReference type="InterPro" id="IPR029473">
    <property type="entry name" value="MOR2-PAG1_mid"/>
</dbReference>
<feature type="domain" description="Cell morphogenesis central region" evidence="4">
    <location>
        <begin position="1816"/>
        <end position="1926"/>
    </location>
</feature>
<feature type="region of interest" description="Disordered" evidence="1">
    <location>
        <begin position="159"/>
        <end position="182"/>
    </location>
</feature>
<dbReference type="InterPro" id="IPR016024">
    <property type="entry name" value="ARM-type_fold"/>
</dbReference>
<dbReference type="InterPro" id="IPR025614">
    <property type="entry name" value="Cell_morpho_N"/>
</dbReference>
<dbReference type="InterPro" id="IPR025481">
    <property type="entry name" value="Cell_Morphogen_C"/>
</dbReference>
<feature type="region of interest" description="Disordered" evidence="1">
    <location>
        <begin position="1524"/>
        <end position="1617"/>
    </location>
</feature>
<feature type="compositionally biased region" description="Low complexity" evidence="1">
    <location>
        <begin position="39"/>
        <end position="49"/>
    </location>
</feature>
<name>A0A8K0EUW7_BRALA</name>
<feature type="domain" description="Protein furry C-terminal" evidence="5">
    <location>
        <begin position="2344"/>
        <end position="2641"/>
    </location>
</feature>
<keyword evidence="7" id="KW-1185">Reference proteome</keyword>
<feature type="compositionally biased region" description="Low complexity" evidence="1">
    <location>
        <begin position="1527"/>
        <end position="1542"/>
    </location>
</feature>
<evidence type="ECO:0000313" key="7">
    <source>
        <dbReference type="Proteomes" id="UP000838412"/>
    </source>
</evidence>
<proteinExistence type="predicted"/>
<feature type="compositionally biased region" description="Polar residues" evidence="1">
    <location>
        <begin position="2561"/>
        <end position="2571"/>
    </location>
</feature>
<dbReference type="GO" id="GO:0000902">
    <property type="term" value="P:cell morphogenesis"/>
    <property type="evidence" value="ECO:0007669"/>
    <property type="project" value="InterPro"/>
</dbReference>
<feature type="region of interest" description="Disordered" evidence="1">
    <location>
        <begin position="2386"/>
        <end position="2420"/>
    </location>
</feature>
<dbReference type="InterPro" id="IPR039867">
    <property type="entry name" value="Furry/Tao3/Mor2"/>
</dbReference>
<dbReference type="GO" id="GO:0005938">
    <property type="term" value="C:cell cortex"/>
    <property type="evidence" value="ECO:0007669"/>
    <property type="project" value="TreeGrafter"/>
</dbReference>
<dbReference type="SUPFAM" id="SSF48371">
    <property type="entry name" value="ARM repeat"/>
    <property type="match status" value="2"/>
</dbReference>
<dbReference type="OrthoDB" id="6287725at2759"/>
<dbReference type="PANTHER" id="PTHR12295:SF30">
    <property type="entry name" value="PROTEIN FURRY"/>
    <property type="match status" value="1"/>
</dbReference>
<feature type="domain" description="Cell morphogenesis protein C-terminal" evidence="3">
    <location>
        <begin position="2062"/>
        <end position="2312"/>
    </location>
</feature>
<evidence type="ECO:0000256" key="1">
    <source>
        <dbReference type="SAM" id="MobiDB-lite"/>
    </source>
</evidence>
<organism evidence="6 7">
    <name type="scientific">Branchiostoma lanceolatum</name>
    <name type="common">Common lancelet</name>
    <name type="synonym">Amphioxus lanceolatum</name>
    <dbReference type="NCBI Taxonomy" id="7740"/>
    <lineage>
        <taxon>Eukaryota</taxon>
        <taxon>Metazoa</taxon>
        <taxon>Chordata</taxon>
        <taxon>Cephalochordata</taxon>
        <taxon>Leptocardii</taxon>
        <taxon>Amphioxiformes</taxon>
        <taxon>Branchiostomatidae</taxon>
        <taxon>Branchiostoma</taxon>
    </lineage>
</organism>
<dbReference type="GO" id="GO:0030427">
    <property type="term" value="C:site of polarized growth"/>
    <property type="evidence" value="ECO:0007669"/>
    <property type="project" value="TreeGrafter"/>
</dbReference>
<evidence type="ECO:0000259" key="3">
    <source>
        <dbReference type="Pfam" id="PF14225"/>
    </source>
</evidence>
<dbReference type="GO" id="GO:0031175">
    <property type="term" value="P:neuron projection development"/>
    <property type="evidence" value="ECO:0007669"/>
    <property type="project" value="TreeGrafter"/>
</dbReference>
<evidence type="ECO:0000259" key="5">
    <source>
        <dbReference type="Pfam" id="PF19421"/>
    </source>
</evidence>
<feature type="compositionally biased region" description="Low complexity" evidence="1">
    <location>
        <begin position="2400"/>
        <end position="2419"/>
    </location>
</feature>
<evidence type="ECO:0000313" key="6">
    <source>
        <dbReference type="EMBL" id="CAH1266956.1"/>
    </source>
</evidence>
<dbReference type="Pfam" id="PF14222">
    <property type="entry name" value="MOR2-PAG1_N"/>
    <property type="match status" value="1"/>
</dbReference>
<dbReference type="Pfam" id="PF19421">
    <property type="entry name" value="Fry_C"/>
    <property type="match status" value="2"/>
</dbReference>